<accession>A0A0V8JFX4</accession>
<feature type="region of interest" description="Disordered" evidence="1">
    <location>
        <begin position="1"/>
        <end position="38"/>
    </location>
</feature>
<protein>
    <recommendedName>
        <fullName evidence="4">YqfQ-like protein</fullName>
    </recommendedName>
</protein>
<gene>
    <name evidence="2" type="ORF">AS030_09940</name>
</gene>
<dbReference type="Proteomes" id="UP000054099">
    <property type="component" value="Unassembled WGS sequence"/>
</dbReference>
<dbReference type="RefSeq" id="WP_061971135.1">
    <property type="nucleotide sequence ID" value="NZ_FMAV01000001.1"/>
</dbReference>
<organism evidence="2 3">
    <name type="scientific">Fictibacillus enclensis</name>
    <dbReference type="NCBI Taxonomy" id="1017270"/>
    <lineage>
        <taxon>Bacteria</taxon>
        <taxon>Bacillati</taxon>
        <taxon>Bacillota</taxon>
        <taxon>Bacilli</taxon>
        <taxon>Bacillales</taxon>
        <taxon>Fictibacillaceae</taxon>
        <taxon>Fictibacillus</taxon>
    </lineage>
</organism>
<name>A0A0V8JFX4_9BACL</name>
<comment type="caution">
    <text evidence="2">The sequence shown here is derived from an EMBL/GenBank/DDBJ whole genome shotgun (WGS) entry which is preliminary data.</text>
</comment>
<reference evidence="2 3" key="1">
    <citation type="journal article" date="2014" name="Antonie Van Leeuwenhoek">
        <title>Fictibacillus enclensis sp. nov., isolated from marine sediment.</title>
        <authorList>
            <person name="Dastager S.G."/>
            <person name="Mawlankar R."/>
            <person name="Srinivasan K."/>
            <person name="Tang S.K."/>
            <person name="Lee J.C."/>
            <person name="Ramana V.V."/>
            <person name="Shouche Y.S."/>
        </authorList>
    </citation>
    <scope>NUCLEOTIDE SEQUENCE [LARGE SCALE GENOMIC DNA]</scope>
    <source>
        <strain evidence="2 3">NIO-1003</strain>
    </source>
</reference>
<dbReference type="AlphaFoldDB" id="A0A0V8JFX4"/>
<feature type="region of interest" description="Disordered" evidence="1">
    <location>
        <begin position="102"/>
        <end position="154"/>
    </location>
</feature>
<dbReference type="Pfam" id="PF14181">
    <property type="entry name" value="YqfQ"/>
    <property type="match status" value="1"/>
</dbReference>
<sequence>MYPFPPRGPQGGRTPHANVPPGQRFAPPGGMRSLPGLGGAARSPLNMLTMVENVQKMLQVAETMGPMVKQYGPMVKNLPDMMKSLKEFRDNTNKAFKEKKEAREEAKVQKANTVQVQAEAPTKKKERPAAKTKKTPKVQQKRQSKPPVKIEVNSEWLDESSFPYDLPVNGESSSFPYDIPEGTPEDAKIMIGPAAAPAAPKVKNIQAPPKALKKGPVKKLQPAPKLFI</sequence>
<feature type="compositionally biased region" description="Basic residues" evidence="1">
    <location>
        <begin position="130"/>
        <end position="144"/>
    </location>
</feature>
<proteinExistence type="predicted"/>
<feature type="region of interest" description="Disordered" evidence="1">
    <location>
        <begin position="206"/>
        <end position="228"/>
    </location>
</feature>
<evidence type="ECO:0000256" key="1">
    <source>
        <dbReference type="SAM" id="MobiDB-lite"/>
    </source>
</evidence>
<evidence type="ECO:0000313" key="2">
    <source>
        <dbReference type="EMBL" id="KSU85789.1"/>
    </source>
</evidence>
<dbReference type="InterPro" id="IPR025571">
    <property type="entry name" value="YqfQ"/>
</dbReference>
<keyword evidence="3" id="KW-1185">Reference proteome</keyword>
<dbReference type="EMBL" id="LNQN01000001">
    <property type="protein sequence ID" value="KSU85789.1"/>
    <property type="molecule type" value="Genomic_DNA"/>
</dbReference>
<evidence type="ECO:0000313" key="3">
    <source>
        <dbReference type="Proteomes" id="UP000054099"/>
    </source>
</evidence>
<evidence type="ECO:0008006" key="4">
    <source>
        <dbReference type="Google" id="ProtNLM"/>
    </source>
</evidence>